<keyword evidence="3 8" id="KW-0812">Transmembrane</keyword>
<feature type="compositionally biased region" description="Low complexity" evidence="7">
    <location>
        <begin position="480"/>
        <end position="502"/>
    </location>
</feature>
<evidence type="ECO:0000256" key="8">
    <source>
        <dbReference type="SAM" id="Phobius"/>
    </source>
</evidence>
<evidence type="ECO:0000256" key="3">
    <source>
        <dbReference type="ARBA" id="ARBA00022692"/>
    </source>
</evidence>
<dbReference type="PANTHER" id="PTHR33281:SF20">
    <property type="match status" value="1"/>
</dbReference>
<organism evidence="9 10">
    <name type="scientific">Besnoitia besnoiti</name>
    <name type="common">Apicomplexan protozoan</name>
    <dbReference type="NCBI Taxonomy" id="94643"/>
    <lineage>
        <taxon>Eukaryota</taxon>
        <taxon>Sar</taxon>
        <taxon>Alveolata</taxon>
        <taxon>Apicomplexa</taxon>
        <taxon>Conoidasida</taxon>
        <taxon>Coccidia</taxon>
        <taxon>Eucoccidiorida</taxon>
        <taxon>Eimeriorina</taxon>
        <taxon>Sarcocystidae</taxon>
        <taxon>Besnoitia</taxon>
    </lineage>
</organism>
<keyword evidence="5" id="KW-0406">Ion transport</keyword>
<keyword evidence="2" id="KW-0813">Transport</keyword>
<accession>A0A2A9MJ02</accession>
<evidence type="ECO:0000256" key="5">
    <source>
        <dbReference type="ARBA" id="ARBA00023065"/>
    </source>
</evidence>
<feature type="compositionally biased region" description="Low complexity" evidence="7">
    <location>
        <begin position="690"/>
        <end position="709"/>
    </location>
</feature>
<keyword evidence="10" id="KW-1185">Reference proteome</keyword>
<keyword evidence="4 8" id="KW-1133">Transmembrane helix</keyword>
<evidence type="ECO:0000256" key="7">
    <source>
        <dbReference type="SAM" id="MobiDB-lite"/>
    </source>
</evidence>
<dbReference type="VEuPathDB" id="ToxoDB:BESB_044230"/>
<comment type="caution">
    <text evidence="9">The sequence shown here is derived from an EMBL/GenBank/DDBJ whole genome shotgun (WGS) entry which is preliminary data.</text>
</comment>
<evidence type="ECO:0000256" key="2">
    <source>
        <dbReference type="ARBA" id="ARBA00022448"/>
    </source>
</evidence>
<evidence type="ECO:0000256" key="1">
    <source>
        <dbReference type="ARBA" id="ARBA00004141"/>
    </source>
</evidence>
<feature type="transmembrane region" description="Helical" evidence="8">
    <location>
        <begin position="21"/>
        <end position="43"/>
    </location>
</feature>
<dbReference type="PANTHER" id="PTHR33281">
    <property type="entry name" value="UPF0187 PROTEIN YNEE"/>
    <property type="match status" value="1"/>
</dbReference>
<dbReference type="Proteomes" id="UP000224006">
    <property type="component" value="Chromosome III"/>
</dbReference>
<feature type="compositionally biased region" description="Acidic residues" evidence="7">
    <location>
        <begin position="441"/>
        <end position="450"/>
    </location>
</feature>
<dbReference type="GO" id="GO:0016020">
    <property type="term" value="C:membrane"/>
    <property type="evidence" value="ECO:0007669"/>
    <property type="project" value="UniProtKB-SubCell"/>
</dbReference>
<evidence type="ECO:0000256" key="4">
    <source>
        <dbReference type="ARBA" id="ARBA00022989"/>
    </source>
</evidence>
<feature type="compositionally biased region" description="Basic and acidic residues" evidence="7">
    <location>
        <begin position="876"/>
        <end position="886"/>
    </location>
</feature>
<dbReference type="GO" id="GO:0005254">
    <property type="term" value="F:chloride channel activity"/>
    <property type="evidence" value="ECO:0007669"/>
    <property type="project" value="InterPro"/>
</dbReference>
<sequence>MIHYRQDPWLGFCILLQPHGSVLLCAVPRALIAGLLTWLLMAYGPSSTGGGAEIMWSPTLFNFFLSLAALVLAFHTNQAYQRFWEARSHVQTMASWWADAASSFVAFDEMHGRSIGEFAWGADWRARMLHLLSLLHAVSIQYLLHNDAERTQLEVLGGMDAFEAKLLSLTDDQTYLVMHWIIQEMMQRVVLEPKGLAVPPPCYSRVQLQLSNGMLAFNSACKIEDTPFPFPYVQLVQLMDWFMTLACPVVIASWMIHMPFAIILSAVAVGAFHATFAAACAMESPFGRQSNDLPLVELHRDFVNRLKSIVDTHVAACLNNMILKVELPETQDYESVKEEPVAESPLSKIRSKLHIYGGGARYNALSPEHPPHTHLKGQAANPHRAGRGPREPRGSEGPVSRVHRLPLYPKIMRRRRRGPALPHSQSHRHVAAEEWQKEWQQEWEDADSDAAEERACGEERAASGASRPPGRRKRAGGGDAQDAQPPRGSKGSAAGSVRGSSATPSFSPRVAPEDVPSSTLDGARAGAAFFLDSDDAGRERDLFSIPYRVGGADVDARRASGAASSCAASVAGTGGPQLERQSVEMLCELGSLSRGLSRRLDGRSSTRRQGFFKTVLMKIGSKSVKGNQAASGPPPKPGDNGARGDAGRHASLRAEENFAPFHSLARCEGGAVPSRRPSEIVGSPVPRPAVPVNVPGFPPLGAEAAAGLATSSRRGSDASIRTQGFAAGDKTEVSRVKQPEKSGQDDTRKRTKLVFDPAVSPAAMMEEEAARERATPRHSSGVYSPAGTVPATEFSSLAATDDDAAGLARVEQPRLQGRLSDDRLSPTDSPVADVGASRRPTFISIEEPLPVTAVRRIGGPTHTITPAEIAAKMTKPFREKDKDSTG</sequence>
<dbReference type="RefSeq" id="XP_029220240.1">
    <property type="nucleotide sequence ID" value="XM_029362874.1"/>
</dbReference>
<dbReference type="EMBL" id="NWUJ01000003">
    <property type="protein sequence ID" value="PFH36231.1"/>
    <property type="molecule type" value="Genomic_DNA"/>
</dbReference>
<dbReference type="GeneID" id="40309353"/>
<evidence type="ECO:0000313" key="10">
    <source>
        <dbReference type="Proteomes" id="UP000224006"/>
    </source>
</evidence>
<feature type="compositionally biased region" description="Basic and acidic residues" evidence="7">
    <location>
        <begin position="729"/>
        <end position="748"/>
    </location>
</feature>
<gene>
    <name evidence="9" type="ORF">BESB_044230</name>
</gene>
<keyword evidence="6 8" id="KW-0472">Membrane</keyword>
<dbReference type="Pfam" id="PF25539">
    <property type="entry name" value="Bestrophin_2"/>
    <property type="match status" value="1"/>
</dbReference>
<feature type="compositionally biased region" description="Basic and acidic residues" evidence="7">
    <location>
        <begin position="430"/>
        <end position="440"/>
    </location>
</feature>
<comment type="subcellular location">
    <subcellularLocation>
        <location evidence="1">Membrane</location>
        <topology evidence="1">Multi-pass membrane protein</topology>
    </subcellularLocation>
</comment>
<dbReference type="OrthoDB" id="330583at2759"/>
<proteinExistence type="predicted"/>
<protein>
    <recommendedName>
        <fullName evidence="11">Bestrophin</fullName>
    </recommendedName>
</protein>
<feature type="region of interest" description="Disordered" evidence="7">
    <location>
        <begin position="361"/>
        <end position="520"/>
    </location>
</feature>
<feature type="compositionally biased region" description="Basic and acidic residues" evidence="7">
    <location>
        <begin position="451"/>
        <end position="461"/>
    </location>
</feature>
<dbReference type="InterPro" id="IPR044669">
    <property type="entry name" value="YneE/VCCN1/2-like"/>
</dbReference>
<dbReference type="AlphaFoldDB" id="A0A2A9MJ02"/>
<evidence type="ECO:0000313" key="9">
    <source>
        <dbReference type="EMBL" id="PFH36231.1"/>
    </source>
</evidence>
<name>A0A2A9MJ02_BESBE</name>
<feature type="compositionally biased region" description="Basic and acidic residues" evidence="7">
    <location>
        <begin position="645"/>
        <end position="656"/>
    </location>
</feature>
<feature type="transmembrane region" description="Helical" evidence="8">
    <location>
        <begin position="55"/>
        <end position="74"/>
    </location>
</feature>
<evidence type="ECO:0000256" key="6">
    <source>
        <dbReference type="ARBA" id="ARBA00023136"/>
    </source>
</evidence>
<feature type="region of interest" description="Disordered" evidence="7">
    <location>
        <begin position="856"/>
        <end position="886"/>
    </location>
</feature>
<dbReference type="KEGG" id="bbes:BESB_044230"/>
<reference evidence="9 10" key="1">
    <citation type="submission" date="2017-09" db="EMBL/GenBank/DDBJ databases">
        <title>Genome sequencing of Besnoitia besnoiti strain Bb-Ger1.</title>
        <authorList>
            <person name="Schares G."/>
            <person name="Venepally P."/>
            <person name="Lorenzi H.A."/>
        </authorList>
    </citation>
    <scope>NUCLEOTIDE SEQUENCE [LARGE SCALE GENOMIC DNA]</scope>
    <source>
        <strain evidence="9 10">Bb-Ger1</strain>
    </source>
</reference>
<evidence type="ECO:0008006" key="11">
    <source>
        <dbReference type="Google" id="ProtNLM"/>
    </source>
</evidence>
<feature type="region of interest" description="Disordered" evidence="7">
    <location>
        <begin position="622"/>
        <end position="839"/>
    </location>
</feature>